<keyword evidence="5" id="KW-0969">Cilium</keyword>
<dbReference type="GO" id="GO:0035721">
    <property type="term" value="P:intraciliary retrograde transport"/>
    <property type="evidence" value="ECO:0007669"/>
    <property type="project" value="TreeGrafter"/>
</dbReference>
<dbReference type="Pfam" id="PF24762">
    <property type="entry name" value="TPR_IF140-IFT172"/>
    <property type="match status" value="1"/>
</dbReference>
<feature type="domain" description="IF140/IFT172/WDR19 TPR" evidence="11">
    <location>
        <begin position="922"/>
        <end position="1408"/>
    </location>
</feature>
<dbReference type="Gene3D" id="2.130.10.10">
    <property type="entry name" value="YVTN repeat-like/Quinoprotein amine dehydrogenase"/>
    <property type="match status" value="2"/>
</dbReference>
<dbReference type="Pfam" id="PF24760">
    <property type="entry name" value="TPR_IF140_C"/>
    <property type="match status" value="1"/>
</dbReference>
<dbReference type="GO" id="GO:0005930">
    <property type="term" value="C:axoneme"/>
    <property type="evidence" value="ECO:0007669"/>
    <property type="project" value="TreeGrafter"/>
</dbReference>
<evidence type="ECO:0000256" key="3">
    <source>
        <dbReference type="ARBA" id="ARBA00022737"/>
    </source>
</evidence>
<dbReference type="SMART" id="SM00320">
    <property type="entry name" value="WD40"/>
    <property type="match status" value="5"/>
</dbReference>
<dbReference type="GO" id="GO:0004198">
    <property type="term" value="F:calcium-dependent cysteine-type endopeptidase activity"/>
    <property type="evidence" value="ECO:0007669"/>
    <property type="project" value="InterPro"/>
</dbReference>
<dbReference type="InterPro" id="IPR036322">
    <property type="entry name" value="WD40_repeat_dom_sf"/>
</dbReference>
<dbReference type="SUPFAM" id="SSF50978">
    <property type="entry name" value="WD40 repeat-like"/>
    <property type="match status" value="2"/>
</dbReference>
<proteinExistence type="predicted"/>
<dbReference type="GO" id="GO:0006508">
    <property type="term" value="P:proteolysis"/>
    <property type="evidence" value="ECO:0007669"/>
    <property type="project" value="InterPro"/>
</dbReference>
<evidence type="ECO:0000256" key="1">
    <source>
        <dbReference type="ARBA" id="ARBA00004138"/>
    </source>
</evidence>
<dbReference type="Pfam" id="PF23385">
    <property type="entry name" value="Beta-prop_IFT140_2nd"/>
    <property type="match status" value="1"/>
</dbReference>
<dbReference type="Gene3D" id="3.90.70.10">
    <property type="entry name" value="Cysteine proteinases"/>
    <property type="match status" value="1"/>
</dbReference>
<keyword evidence="2" id="KW-0853">WD repeat</keyword>
<dbReference type="Pfam" id="PF00648">
    <property type="entry name" value="Peptidase_C2"/>
    <property type="match status" value="1"/>
</dbReference>
<evidence type="ECO:0000259" key="7">
    <source>
        <dbReference type="Pfam" id="PF00648"/>
    </source>
</evidence>
<dbReference type="Pfam" id="PF23383">
    <property type="entry name" value="Beta-prop_IFT140_1st"/>
    <property type="match status" value="1"/>
</dbReference>
<organism evidence="12 13">
    <name type="scientific">Electrophorus voltai</name>
    <dbReference type="NCBI Taxonomy" id="2609070"/>
    <lineage>
        <taxon>Eukaryota</taxon>
        <taxon>Metazoa</taxon>
        <taxon>Chordata</taxon>
        <taxon>Craniata</taxon>
        <taxon>Vertebrata</taxon>
        <taxon>Euteleostomi</taxon>
        <taxon>Actinopterygii</taxon>
        <taxon>Neopterygii</taxon>
        <taxon>Teleostei</taxon>
        <taxon>Ostariophysi</taxon>
        <taxon>Gymnotiformes</taxon>
        <taxon>Gymnotoidei</taxon>
        <taxon>Gymnotidae</taxon>
        <taxon>Electrophorus</taxon>
    </lineage>
</organism>
<feature type="domain" description="IF140 C-terminal TPR" evidence="10">
    <location>
        <begin position="1416"/>
        <end position="1530"/>
    </location>
</feature>
<evidence type="ECO:0000313" key="13">
    <source>
        <dbReference type="Proteomes" id="UP001239994"/>
    </source>
</evidence>
<feature type="domain" description="IFT140 second beta-propeller" evidence="9">
    <location>
        <begin position="557"/>
        <end position="865"/>
    </location>
</feature>
<dbReference type="Gene3D" id="1.25.40.470">
    <property type="match status" value="2"/>
</dbReference>
<dbReference type="InterPro" id="IPR001680">
    <property type="entry name" value="WD40_rpt"/>
</dbReference>
<dbReference type="Proteomes" id="UP001239994">
    <property type="component" value="Unassembled WGS sequence"/>
</dbReference>
<sequence>MRQPLQLQLQQEYSRKKEKYTDEKFPPSKRSIGAGLLSHADMDKVVWMSLRMCGSYVNLKGGYVCHALHDFTGGKYEEFILSRAPEHFWDIMDQAAKNNALMGCGIPLVESPANTVLPCGIVEGHAYCQRCHQVLKFRDIWEMAVYFDHRVEAPDSSGSATLLAWHSSPPLLAVGSVNPAAGGSVDIYLQQGEHVGSCHVERSVSPSRLRWHPTRALLAVGWETGETLLLTHPHGEHTLLPPDTHSACITLLEWSSSGARLVTGDQAGVLVMWKVDARGKLHGTHVMKQHYHNSLTHCIFRPMPPTEDVTLLARAAVSGDEDALDKFNWKKSSKGGGALSPGSQDGLSIYASTADGCVYSLDDQGRSVCLLTVEGRVQNLFYSEHRAILAVVTDSLLLSQFSLGPEGGTQELSKVKLSGRGGPSADIVWTEGGLLVTASGEQHIRLWDLERDDNYVLSLDENLGFEKGELLNCVSYCTSKDVLAAGTNRGRVALWHMMTFTNQKGDSQINWKLQTPTELEGNITQLQWGSSLHLLAVCCSGSVLILSEHVMCSHYSQQVAAVQVTSTHLSLSYFSTDTQLTLRTDTHIKAVQVGKDTVSVWDGRGVTVYEMSGQALRHTGSFQCDSAALAVHEENIYTVEPNRVQVRTPQGTVKQLLVFSEAEGNPVLLSVGGSYLAVATDAAHVRVFDLTRREAKPLCNAKNMAELIPDLGALRSVKCNASGNHLSMLVTQINGRPDHKVYFYDVEMDTLSHFDFFTGRPLSGLSQPDDTQRTRGNEAELAGRYPISQFWDEAEPRLFVCETALVNSEFHLASQSQTMDKVDVLVVTFFITQEHGLLLQDTQPKPHALQSLLALDTPYYYYTCKPEECDAKKEMEHSAPHAVPASHHMVVRQALRDFVGLESCEKQTRDAMLNFSFYLTIGDMDEAFRAIKLIKSEAVWEKMAQMCVKSRRLDVARVCLGNMGNARAARALREAEREPELEARVAMLAIQLGMLEEAEQLYRSCGRFDLLNKLYQAEGKWQLAVETAETHDRIHLRTTYYNYAQHLEATEDKTLALAYYERSDTHRFEVPRMLMEDSVSLEIYINKMKDKSLYKWWGHYLESQSDMESALRYYDYAQDYLSQVRVHCYLGNIQKASEIANSTGNRAASYHVARQYESQEMISQSVHFYTRAQAYNNAIRLCKENNMDEQLMNLALLSNPEDMMDTACYYEEKGVHMDRAVMLYHKAGHVSKALELAFATEQFGALQLIAEDLNETSDPTLLARCSDFFIKHSQYQKAVELLVVAKKYPEALQLCLEQNLTITEDIAESMTVSRGSAHLSEEERKELLERIADCCMRQGNYHLATKKYTQAGKKTKAMRALLKSGDTEKIVFFAGVSRQKEIYIMAANYLQSLDWRKDPEIMKNIIGFYTKGRALDLLAGFYEACAQVEIDDYQNYEKALGALTEACKCLSKAKSRTGGDAEERLTELTHRITLVRRFIQARSLYEEDPSGAVQECESLLEEADLDPAVRVGDVFGFLIEHHCQQGNHQK</sequence>
<comment type="caution">
    <text evidence="12">The sequence shown here is derived from an EMBL/GenBank/DDBJ whole genome shotgun (WGS) entry which is preliminary data.</text>
</comment>
<keyword evidence="4" id="KW-0802">TPR repeat</keyword>
<dbReference type="GO" id="GO:0030991">
    <property type="term" value="C:intraciliary transport particle A"/>
    <property type="evidence" value="ECO:0007669"/>
    <property type="project" value="TreeGrafter"/>
</dbReference>
<accession>A0AAD8ZAK2</accession>
<dbReference type="SUPFAM" id="SSF54001">
    <property type="entry name" value="Cysteine proteinases"/>
    <property type="match status" value="1"/>
</dbReference>
<keyword evidence="6" id="KW-0966">Cell projection</keyword>
<evidence type="ECO:0000259" key="8">
    <source>
        <dbReference type="Pfam" id="PF23383"/>
    </source>
</evidence>
<dbReference type="FunFam" id="2.130.10.10:FF:000811">
    <property type="entry name" value="Intraflagellar transport 140"/>
    <property type="match status" value="1"/>
</dbReference>
<dbReference type="FunFam" id="1.25.40.470:FF:000010">
    <property type="entry name" value="Intraflagellar transport 140 homolog (Chlamydomonas)"/>
    <property type="match status" value="1"/>
</dbReference>
<evidence type="ECO:0000256" key="2">
    <source>
        <dbReference type="ARBA" id="ARBA00022574"/>
    </source>
</evidence>
<evidence type="ECO:0000256" key="5">
    <source>
        <dbReference type="ARBA" id="ARBA00023069"/>
    </source>
</evidence>
<gene>
    <name evidence="12" type="ORF">P4O66_009932</name>
</gene>
<dbReference type="InterPro" id="IPR056154">
    <property type="entry name" value="Beta-prop_IFT140_1st"/>
</dbReference>
<dbReference type="InterPro" id="IPR038765">
    <property type="entry name" value="Papain-like_cys_pep_sf"/>
</dbReference>
<evidence type="ECO:0008006" key="14">
    <source>
        <dbReference type="Google" id="ProtNLM"/>
    </source>
</evidence>
<dbReference type="InterPro" id="IPR056155">
    <property type="entry name" value="Beta-prop_IFT140_2nd"/>
</dbReference>
<dbReference type="GO" id="GO:0036064">
    <property type="term" value="C:ciliary basal body"/>
    <property type="evidence" value="ECO:0007669"/>
    <property type="project" value="TreeGrafter"/>
</dbReference>
<evidence type="ECO:0000259" key="11">
    <source>
        <dbReference type="Pfam" id="PF24762"/>
    </source>
</evidence>
<keyword evidence="13" id="KW-1185">Reference proteome</keyword>
<reference evidence="12" key="1">
    <citation type="submission" date="2023-03" db="EMBL/GenBank/DDBJ databases">
        <title>Electrophorus voltai genome.</title>
        <authorList>
            <person name="Bian C."/>
        </authorList>
    </citation>
    <scope>NUCLEOTIDE SEQUENCE</scope>
    <source>
        <strain evidence="12">CB-2022</strain>
        <tissue evidence="12">Muscle</tissue>
    </source>
</reference>
<feature type="domain" description="Calpain catalytic" evidence="7">
    <location>
        <begin position="51"/>
        <end position="128"/>
    </location>
</feature>
<feature type="non-terminal residue" evidence="12">
    <location>
        <position position="1530"/>
    </location>
</feature>
<evidence type="ECO:0000259" key="9">
    <source>
        <dbReference type="Pfam" id="PF23385"/>
    </source>
</evidence>
<dbReference type="InterPro" id="IPR056156">
    <property type="entry name" value="TPR_IF140_C"/>
</dbReference>
<evidence type="ECO:0000259" key="10">
    <source>
        <dbReference type="Pfam" id="PF24760"/>
    </source>
</evidence>
<name>A0AAD8ZAK2_9TELE</name>
<protein>
    <recommendedName>
        <fullName evidence="14">Intraflagellar transport 140 homolog (Chlamydomonas)</fullName>
    </recommendedName>
</protein>
<dbReference type="InterPro" id="IPR001300">
    <property type="entry name" value="Peptidase_C2_calpain_cat"/>
</dbReference>
<evidence type="ECO:0000256" key="6">
    <source>
        <dbReference type="ARBA" id="ARBA00023273"/>
    </source>
</evidence>
<comment type="subcellular location">
    <subcellularLocation>
        <location evidence="1">Cell projection</location>
        <location evidence="1">Cilium</location>
    </subcellularLocation>
</comment>
<dbReference type="PANTHER" id="PTHR15722">
    <property type="entry name" value="IFT140/172-RELATED"/>
    <property type="match status" value="1"/>
</dbReference>
<feature type="domain" description="IFT140 first beta-propeller" evidence="8">
    <location>
        <begin position="144"/>
        <end position="549"/>
    </location>
</feature>
<keyword evidence="3" id="KW-0677">Repeat</keyword>
<dbReference type="EMBL" id="JAROKS010000016">
    <property type="protein sequence ID" value="KAK1795517.1"/>
    <property type="molecule type" value="Genomic_DNA"/>
</dbReference>
<dbReference type="FunFam" id="1.25.40.470:FF:000011">
    <property type="entry name" value="Intraflagellar transport protein 140"/>
    <property type="match status" value="1"/>
</dbReference>
<evidence type="ECO:0000313" key="12">
    <source>
        <dbReference type="EMBL" id="KAK1795517.1"/>
    </source>
</evidence>
<dbReference type="PANTHER" id="PTHR15722:SF7">
    <property type="entry name" value="INTRAFLAGELLAR TRANSPORT PROTEIN 140 HOMOLOG"/>
    <property type="match status" value="1"/>
</dbReference>
<dbReference type="InterPro" id="IPR015943">
    <property type="entry name" value="WD40/YVTN_repeat-like_dom_sf"/>
</dbReference>
<dbReference type="InterPro" id="IPR056168">
    <property type="entry name" value="TPR_IF140/IFT172/WDR19"/>
</dbReference>
<evidence type="ECO:0000256" key="4">
    <source>
        <dbReference type="ARBA" id="ARBA00022803"/>
    </source>
</evidence>